<accession>A0A0A0D474</accession>
<feature type="binding site" evidence="4">
    <location>
        <position position="99"/>
    </location>
    <ligand>
        <name>pyridoxal 5'-phosphate</name>
        <dbReference type="ChEBI" id="CHEBI:597326"/>
    </ligand>
</feature>
<dbReference type="EC" id="3.7.1.3" evidence="4 5"/>
<dbReference type="GO" id="GO:0005737">
    <property type="term" value="C:cytoplasm"/>
    <property type="evidence" value="ECO:0007669"/>
    <property type="project" value="UniProtKB-UniRule"/>
</dbReference>
<feature type="binding site" evidence="4">
    <location>
        <position position="198"/>
    </location>
    <ligand>
        <name>pyridoxal 5'-phosphate</name>
        <dbReference type="ChEBI" id="CHEBI:597326"/>
    </ligand>
</feature>
<comment type="pathway">
    <text evidence="4 6">Cofactor biosynthesis; NAD(+) biosynthesis; quinolinate from L-kynurenine: step 2/3.</text>
</comment>
<feature type="binding site" evidence="4">
    <location>
        <position position="276"/>
    </location>
    <ligand>
        <name>pyridoxal 5'-phosphate</name>
        <dbReference type="ChEBI" id="CHEBI:597326"/>
    </ligand>
</feature>
<dbReference type="NCBIfam" id="TIGR01814">
    <property type="entry name" value="kynureninase"/>
    <property type="match status" value="1"/>
</dbReference>
<evidence type="ECO:0000256" key="2">
    <source>
        <dbReference type="ARBA" id="ARBA00022801"/>
    </source>
</evidence>
<organism evidence="7 8">
    <name type="scientific">Inquilinus limosus MP06</name>
    <dbReference type="NCBI Taxonomy" id="1398085"/>
    <lineage>
        <taxon>Bacteria</taxon>
        <taxon>Pseudomonadati</taxon>
        <taxon>Pseudomonadota</taxon>
        <taxon>Alphaproteobacteria</taxon>
        <taxon>Rhodospirillales</taxon>
        <taxon>Rhodospirillaceae</taxon>
        <taxon>Inquilinus</taxon>
    </lineage>
</organism>
<dbReference type="PANTHER" id="PTHR14084:SF0">
    <property type="entry name" value="KYNURENINASE"/>
    <property type="match status" value="1"/>
</dbReference>
<comment type="subunit">
    <text evidence="4 6">Homodimer.</text>
</comment>
<dbReference type="GO" id="GO:0009435">
    <property type="term" value="P:NAD+ biosynthetic process"/>
    <property type="evidence" value="ECO:0007669"/>
    <property type="project" value="UniProtKB-UniRule"/>
</dbReference>
<dbReference type="Gene3D" id="3.90.1150.10">
    <property type="entry name" value="Aspartate Aminotransferase, domain 1"/>
    <property type="match status" value="1"/>
</dbReference>
<evidence type="ECO:0000313" key="8">
    <source>
        <dbReference type="Proteomes" id="UP000029995"/>
    </source>
</evidence>
<evidence type="ECO:0000313" key="7">
    <source>
        <dbReference type="EMBL" id="KGM32894.1"/>
    </source>
</evidence>
<protein>
    <recommendedName>
        <fullName evidence="4 5">Kynureninase</fullName>
        <ecNumber evidence="4 5">3.7.1.3</ecNumber>
    </recommendedName>
    <alternativeName>
        <fullName evidence="4">L-kynurenine hydrolase</fullName>
    </alternativeName>
</protein>
<comment type="similarity">
    <text evidence="4 6">Belongs to the kynureninase family.</text>
</comment>
<dbReference type="RefSeq" id="WP_034841352.1">
    <property type="nucleotide sequence ID" value="NZ_JANX01000250.1"/>
</dbReference>
<dbReference type="Pfam" id="PF22580">
    <property type="entry name" value="KYNU_C"/>
    <property type="match status" value="1"/>
</dbReference>
<dbReference type="AlphaFoldDB" id="A0A0A0D474"/>
<comment type="caution">
    <text evidence="4">Lacks conserved residue(s) required for the propagation of feature annotation.</text>
</comment>
<proteinExistence type="inferred from homology"/>
<comment type="pathway">
    <text evidence="4 6">Amino-acid degradation; L-kynurenine degradation; L-alanine and anthranilate from L-kynurenine: step 1/1.</text>
</comment>
<evidence type="ECO:0000256" key="3">
    <source>
        <dbReference type="ARBA" id="ARBA00022898"/>
    </source>
</evidence>
<evidence type="ECO:0000256" key="5">
    <source>
        <dbReference type="NCBIfam" id="TIGR01814"/>
    </source>
</evidence>
<feature type="modified residue" description="N6-(pyridoxal phosphate)lysine" evidence="4">
    <location>
        <position position="221"/>
    </location>
</feature>
<feature type="binding site" evidence="4">
    <location>
        <position position="250"/>
    </location>
    <ligand>
        <name>pyridoxal 5'-phosphate</name>
        <dbReference type="ChEBI" id="CHEBI:597326"/>
    </ligand>
</feature>
<keyword evidence="2 4" id="KW-0378">Hydrolase</keyword>
<dbReference type="InterPro" id="IPR015424">
    <property type="entry name" value="PyrdxlP-dep_Trfase"/>
</dbReference>
<dbReference type="PIRSF" id="PIRSF038800">
    <property type="entry name" value="KYNU"/>
    <property type="match status" value="1"/>
</dbReference>
<dbReference type="InterPro" id="IPR015421">
    <property type="entry name" value="PyrdxlP-dep_Trfase_major"/>
</dbReference>
<dbReference type="UniPathway" id="UPA00253">
    <property type="reaction ID" value="UER00329"/>
</dbReference>
<evidence type="ECO:0000256" key="6">
    <source>
        <dbReference type="PIRNR" id="PIRNR038800"/>
    </source>
</evidence>
<evidence type="ECO:0000256" key="1">
    <source>
        <dbReference type="ARBA" id="ARBA00022642"/>
    </source>
</evidence>
<evidence type="ECO:0000256" key="4">
    <source>
        <dbReference type="HAMAP-Rule" id="MF_01970"/>
    </source>
</evidence>
<dbReference type="GO" id="GO:0030429">
    <property type="term" value="F:kynureninase activity"/>
    <property type="evidence" value="ECO:0007669"/>
    <property type="project" value="UniProtKB-UniRule"/>
</dbReference>
<comment type="catalytic activity">
    <reaction evidence="6">
        <text>3-hydroxy-L-kynurenine + H2O = 3-hydroxyanthranilate + L-alanine + H(+)</text>
        <dbReference type="Rhea" id="RHEA:25143"/>
        <dbReference type="ChEBI" id="CHEBI:15377"/>
        <dbReference type="ChEBI" id="CHEBI:15378"/>
        <dbReference type="ChEBI" id="CHEBI:36559"/>
        <dbReference type="ChEBI" id="CHEBI:57972"/>
        <dbReference type="ChEBI" id="CHEBI:58125"/>
        <dbReference type="EC" id="3.7.1.3"/>
    </reaction>
</comment>
<dbReference type="EMBL" id="JANX01000250">
    <property type="protein sequence ID" value="KGM32894.1"/>
    <property type="molecule type" value="Genomic_DNA"/>
</dbReference>
<dbReference type="GO" id="GO:0019805">
    <property type="term" value="P:quinolinate biosynthetic process"/>
    <property type="evidence" value="ECO:0007669"/>
    <property type="project" value="UniProtKB-UniRule"/>
</dbReference>
<feature type="binding site" evidence="4">
    <location>
        <position position="98"/>
    </location>
    <ligand>
        <name>pyridoxal 5'-phosphate</name>
        <dbReference type="ChEBI" id="CHEBI:597326"/>
    </ligand>
</feature>
<dbReference type="InterPro" id="IPR010111">
    <property type="entry name" value="Kynureninase"/>
</dbReference>
<keyword evidence="1 4" id="KW-0662">Pyridine nucleotide biosynthesis</keyword>
<feature type="binding site" evidence="4">
    <location>
        <position position="220"/>
    </location>
    <ligand>
        <name>pyridoxal 5'-phosphate</name>
        <dbReference type="ChEBI" id="CHEBI:597326"/>
    </ligand>
</feature>
<dbReference type="HAMAP" id="MF_01970">
    <property type="entry name" value="Kynureninase"/>
    <property type="match status" value="1"/>
</dbReference>
<comment type="catalytic activity">
    <reaction evidence="4 6">
        <text>L-kynurenine + H2O = anthranilate + L-alanine + H(+)</text>
        <dbReference type="Rhea" id="RHEA:16813"/>
        <dbReference type="ChEBI" id="CHEBI:15377"/>
        <dbReference type="ChEBI" id="CHEBI:15378"/>
        <dbReference type="ChEBI" id="CHEBI:16567"/>
        <dbReference type="ChEBI" id="CHEBI:57959"/>
        <dbReference type="ChEBI" id="CHEBI:57972"/>
        <dbReference type="EC" id="3.7.1.3"/>
    </reaction>
</comment>
<dbReference type="UniPathway" id="UPA00334">
    <property type="reaction ID" value="UER00455"/>
</dbReference>
<feature type="binding site" evidence="4">
    <location>
        <begin position="126"/>
        <end position="129"/>
    </location>
    <ligand>
        <name>pyridoxal 5'-phosphate</name>
        <dbReference type="ChEBI" id="CHEBI:597326"/>
    </ligand>
</feature>
<name>A0A0A0D474_9PROT</name>
<dbReference type="Proteomes" id="UP000029995">
    <property type="component" value="Unassembled WGS sequence"/>
</dbReference>
<gene>
    <name evidence="4" type="primary">kynU</name>
    <name evidence="7" type="ORF">P409_18830</name>
</gene>
<reference evidence="7 8" key="1">
    <citation type="submission" date="2014-01" db="EMBL/GenBank/DDBJ databases">
        <title>Genome sequence determination for a cystic fibrosis isolate, Inquilinus limosus.</title>
        <authorList>
            <person name="Pino M."/>
            <person name="Di Conza J."/>
            <person name="Gutkind G."/>
        </authorList>
    </citation>
    <scope>NUCLEOTIDE SEQUENCE [LARGE SCALE GENOMIC DNA]</scope>
    <source>
        <strain evidence="7 8">MP06</strain>
    </source>
</reference>
<comment type="caution">
    <text evidence="7">The sequence shown here is derived from an EMBL/GenBank/DDBJ whole genome shotgun (WGS) entry which is preliminary data.</text>
</comment>
<keyword evidence="3 4" id="KW-0663">Pyridoxal phosphate</keyword>
<dbReference type="GO" id="GO:0030170">
    <property type="term" value="F:pyridoxal phosphate binding"/>
    <property type="evidence" value="ECO:0007669"/>
    <property type="project" value="UniProtKB-UniRule"/>
</dbReference>
<dbReference type="GO" id="GO:0097053">
    <property type="term" value="P:L-kynurenine catabolic process"/>
    <property type="evidence" value="ECO:0007669"/>
    <property type="project" value="UniProtKB-UniRule"/>
</dbReference>
<sequence length="410" mass="44009">MTIDRAHCEALDRDDPLRPCRDRFTLPDGVLYFDGNSLGALPRGVAERVGATVAEEWGRGLIRSWNSAGWYASPQRAGAKTAQLIGAAAHEVTVTDAISINLFKLLVAACRMRPDRKVIVAEAGNFPSDLYVVDSVARLMGCSVRRVLAGQVAAAIDGDTAVATLSEVNFKSAERQDMAAVTAAAHGKGALILWDLAHSSGAVDVQLNRAGADFAIGCGYKFLNGGPGAPGHLFVAERHLAAVDQPLTGWFGHAEPFAFTEEFARAEGIRRMLCSTPPMLSMAAYEAALDAYDGVTMAAVEAKARAMGDLLIALFDERLERLGCRLESPRDGTRRGSHVSIGHDQGYAVMQALIARGVIGDFRAPDVMRFGLTPLYLGYADVFDAVAAVEQVIADRVFEAPEFQRRQTVT</sequence>
<comment type="cofactor">
    <cofactor evidence="4 6">
        <name>pyridoxal 5'-phosphate</name>
        <dbReference type="ChEBI" id="CHEBI:597326"/>
    </cofactor>
</comment>
<dbReference type="GO" id="GO:0019441">
    <property type="term" value="P:L-tryptophan catabolic process to kynurenine"/>
    <property type="evidence" value="ECO:0007669"/>
    <property type="project" value="TreeGrafter"/>
</dbReference>
<feature type="binding site" evidence="4">
    <location>
        <position position="195"/>
    </location>
    <ligand>
        <name>pyridoxal 5'-phosphate</name>
        <dbReference type="ChEBI" id="CHEBI:597326"/>
    </ligand>
</feature>
<dbReference type="InterPro" id="IPR015422">
    <property type="entry name" value="PyrdxlP-dep_Trfase_small"/>
</dbReference>
<dbReference type="PANTHER" id="PTHR14084">
    <property type="entry name" value="KYNURENINASE"/>
    <property type="match status" value="1"/>
</dbReference>
<dbReference type="SUPFAM" id="SSF53383">
    <property type="entry name" value="PLP-dependent transferases"/>
    <property type="match status" value="1"/>
</dbReference>
<comment type="function">
    <text evidence="4 6">Catalyzes the cleavage of L-kynurenine (L-Kyn) and L-3-hydroxykynurenine (L-3OHKyn) into anthranilic acid (AA) and 3-hydroxyanthranilic acid (3-OHAA), respectively.</text>
</comment>
<dbReference type="GO" id="GO:0043420">
    <property type="term" value="P:anthranilate metabolic process"/>
    <property type="evidence" value="ECO:0007669"/>
    <property type="project" value="TreeGrafter"/>
</dbReference>
<dbReference type="OrthoDB" id="9812626at2"/>
<dbReference type="Gene3D" id="3.40.640.10">
    <property type="entry name" value="Type I PLP-dependent aspartate aminotransferase-like (Major domain)"/>
    <property type="match status" value="1"/>
</dbReference>